<protein>
    <submittedName>
        <fullName evidence="3">Uncharacterized protein</fullName>
    </submittedName>
</protein>
<dbReference type="Proteomes" id="UP000318186">
    <property type="component" value="Unassembled WGS sequence"/>
</dbReference>
<feature type="transmembrane region" description="Helical" evidence="2">
    <location>
        <begin position="410"/>
        <end position="431"/>
    </location>
</feature>
<dbReference type="InterPro" id="IPR045691">
    <property type="entry name" value="DUF6056"/>
</dbReference>
<evidence type="ECO:0000313" key="3">
    <source>
        <dbReference type="EMBL" id="TWG03256.1"/>
    </source>
</evidence>
<evidence type="ECO:0000256" key="1">
    <source>
        <dbReference type="SAM" id="MobiDB-lite"/>
    </source>
</evidence>
<dbReference type="OrthoDB" id="4851474at2"/>
<dbReference type="Pfam" id="PF19528">
    <property type="entry name" value="DUF6056"/>
    <property type="match status" value="1"/>
</dbReference>
<feature type="transmembrane region" description="Helical" evidence="2">
    <location>
        <begin position="34"/>
        <end position="54"/>
    </location>
</feature>
<reference evidence="3 4" key="1">
    <citation type="submission" date="2019-06" db="EMBL/GenBank/DDBJ databases">
        <title>Sequencing the genomes of 1000 actinobacteria strains.</title>
        <authorList>
            <person name="Klenk H.-P."/>
        </authorList>
    </citation>
    <scope>NUCLEOTIDE SEQUENCE [LARGE SCALE GENOMIC DNA]</scope>
    <source>
        <strain evidence="3 4">DSM 42059</strain>
    </source>
</reference>
<dbReference type="AlphaFoldDB" id="A0A561UV84"/>
<accession>A0A561UV84</accession>
<evidence type="ECO:0000313" key="4">
    <source>
        <dbReference type="Proteomes" id="UP000318186"/>
    </source>
</evidence>
<feature type="compositionally biased region" description="Basic and acidic residues" evidence="1">
    <location>
        <begin position="17"/>
        <end position="28"/>
    </location>
</feature>
<keyword evidence="2" id="KW-1133">Transmembrane helix</keyword>
<name>A0A561UV84_9ACTN</name>
<proteinExistence type="predicted"/>
<feature type="transmembrane region" description="Helical" evidence="2">
    <location>
        <begin position="242"/>
        <end position="264"/>
    </location>
</feature>
<feature type="transmembrane region" description="Helical" evidence="2">
    <location>
        <begin position="342"/>
        <end position="364"/>
    </location>
</feature>
<feature type="transmembrane region" description="Helical" evidence="2">
    <location>
        <begin position="197"/>
        <end position="230"/>
    </location>
</feature>
<feature type="transmembrane region" description="Helical" evidence="2">
    <location>
        <begin position="109"/>
        <end position="129"/>
    </location>
</feature>
<gene>
    <name evidence="3" type="ORF">FHX80_111676</name>
</gene>
<keyword evidence="2" id="KW-0812">Transmembrane</keyword>
<evidence type="ECO:0000256" key="2">
    <source>
        <dbReference type="SAM" id="Phobius"/>
    </source>
</evidence>
<feature type="transmembrane region" description="Helical" evidence="2">
    <location>
        <begin position="376"/>
        <end position="398"/>
    </location>
</feature>
<dbReference type="RefSeq" id="WP_145763617.1">
    <property type="nucleotide sequence ID" value="NZ_VIWW01000001.1"/>
</dbReference>
<feature type="region of interest" description="Disordered" evidence="1">
    <location>
        <begin position="1"/>
        <end position="28"/>
    </location>
</feature>
<dbReference type="EMBL" id="VIWW01000001">
    <property type="protein sequence ID" value="TWG03256.1"/>
    <property type="molecule type" value="Genomic_DNA"/>
</dbReference>
<sequence length="507" mass="53115">MTAEASGTSDTPPTTDDAPHRQHDEQAPKPRTPLLAAALTVFPLALLAGSFWIGRLVRPGGDDWCFLPVLRDDGVSGMIGKFYLHDNGRIANALMVALYGAGGVAGQQWYATASGLLILAVVWAVTASALRSAGRTAPRGVPLLVAAMTAVVFLFATPNTYKTFYWPASSVSHTVAPALAAAAVIPLLRARSRRGRIFALGVAVVAGLFVGTLSEGTSIVAVVLLCTALLLSLRSRPGPARGYTRLWCGVALAAVVTGMIILYTSPGSRARRDRFDTGATSVFDPGSLAGALRAFGDILGAVLTTWTYLGALAVGILLGLLMRESDPAGDGSPTRTRPLVPALAGVAAFLVSGYLCTLITLPAFPHSMMSYGTRTWNDYLFGYVLLLAGIGALLGAALRARGRGTAAATGTAAVLCAAVCVGLAVPLAGLAHDMDVRARHWDRQDRLLREEVAGGAEVLPYVPASVGQMRDPFGNHGRSVWPAACTAQYYHLKRITYATRPAPGPTR</sequence>
<feature type="transmembrane region" description="Helical" evidence="2">
    <location>
        <begin position="141"/>
        <end position="158"/>
    </location>
</feature>
<feature type="transmembrane region" description="Helical" evidence="2">
    <location>
        <begin position="164"/>
        <end position="185"/>
    </location>
</feature>
<comment type="caution">
    <text evidence="3">The sequence shown here is derived from an EMBL/GenBank/DDBJ whole genome shotgun (WGS) entry which is preliminary data.</text>
</comment>
<organism evidence="3 4">
    <name type="scientific">Streptomyces brevispora</name>
    <dbReference type="NCBI Taxonomy" id="887462"/>
    <lineage>
        <taxon>Bacteria</taxon>
        <taxon>Bacillati</taxon>
        <taxon>Actinomycetota</taxon>
        <taxon>Actinomycetes</taxon>
        <taxon>Kitasatosporales</taxon>
        <taxon>Streptomycetaceae</taxon>
        <taxon>Streptomyces</taxon>
    </lineage>
</organism>
<feature type="transmembrane region" description="Helical" evidence="2">
    <location>
        <begin position="298"/>
        <end position="322"/>
    </location>
</feature>
<keyword evidence="2" id="KW-0472">Membrane</keyword>